<accession>A0A2U2PN01</accession>
<organism evidence="2 3">
    <name type="scientific">Pararcticibacter amylolyticus</name>
    <dbReference type="NCBI Taxonomy" id="2173175"/>
    <lineage>
        <taxon>Bacteria</taxon>
        <taxon>Pseudomonadati</taxon>
        <taxon>Bacteroidota</taxon>
        <taxon>Sphingobacteriia</taxon>
        <taxon>Sphingobacteriales</taxon>
        <taxon>Sphingobacteriaceae</taxon>
        <taxon>Pararcticibacter</taxon>
    </lineage>
</organism>
<dbReference type="RefSeq" id="WP_109414091.1">
    <property type="nucleotide sequence ID" value="NZ_QEAS01000001.1"/>
</dbReference>
<keyword evidence="3" id="KW-1185">Reference proteome</keyword>
<reference evidence="2 3" key="1">
    <citation type="submission" date="2018-04" db="EMBL/GenBank/DDBJ databases">
        <title>Pedobacter chongqingensis sp. nov., isolated from a rottenly hemp rope.</title>
        <authorList>
            <person name="Cai Y."/>
        </authorList>
    </citation>
    <scope>NUCLEOTIDE SEQUENCE [LARGE SCALE GENOMIC DNA]</scope>
    <source>
        <strain evidence="2 3">FJ4-8</strain>
    </source>
</reference>
<proteinExistence type="predicted"/>
<feature type="domain" description="DUF4468" evidence="1">
    <location>
        <begin position="42"/>
        <end position="123"/>
    </location>
</feature>
<name>A0A2U2PN01_9SPHI</name>
<evidence type="ECO:0000313" key="3">
    <source>
        <dbReference type="Proteomes" id="UP000245647"/>
    </source>
</evidence>
<protein>
    <recommendedName>
        <fullName evidence="1">DUF4468 domain-containing protein</fullName>
    </recommendedName>
</protein>
<dbReference type="Pfam" id="PF14730">
    <property type="entry name" value="DUF4468"/>
    <property type="match status" value="1"/>
</dbReference>
<gene>
    <name evidence="2" type="ORF">DDR33_02105</name>
</gene>
<sequence length="187" mass="22035">MKKNLIIIVMFLPLVALSQRSDSSKNSVPLKDGDIQYERIYDLDSTIKKDELYSRAIRWMAKIFIDSKEVIRIADKENGNIVGKGSFDIVTSSFWGIKYRIQMITDITVKDKKYKILFNQFVYRYLNEKTPADQYYPLKRYLKPHRDDDHLSLGHDNKLFREINIKIEELMSSLYKDMSSNISVSDF</sequence>
<evidence type="ECO:0000313" key="2">
    <source>
        <dbReference type="EMBL" id="PWG82674.1"/>
    </source>
</evidence>
<dbReference type="EMBL" id="QEAS01000001">
    <property type="protein sequence ID" value="PWG82674.1"/>
    <property type="molecule type" value="Genomic_DNA"/>
</dbReference>
<dbReference type="Proteomes" id="UP000245647">
    <property type="component" value="Unassembled WGS sequence"/>
</dbReference>
<comment type="caution">
    <text evidence="2">The sequence shown here is derived from an EMBL/GenBank/DDBJ whole genome shotgun (WGS) entry which is preliminary data.</text>
</comment>
<dbReference type="InterPro" id="IPR027823">
    <property type="entry name" value="DUF4468"/>
</dbReference>
<dbReference type="AlphaFoldDB" id="A0A2U2PN01"/>
<dbReference type="OrthoDB" id="798610at2"/>
<evidence type="ECO:0000259" key="1">
    <source>
        <dbReference type="Pfam" id="PF14730"/>
    </source>
</evidence>
<dbReference type="Gene3D" id="3.30.530.80">
    <property type="match status" value="1"/>
</dbReference>